<dbReference type="KEGG" id="qlo:115975234"/>
<dbReference type="GeneID" id="115975234"/>
<dbReference type="OMA" id="TEVQIGM"/>
<evidence type="ECO:0000256" key="5">
    <source>
        <dbReference type="RuleBase" id="RU000509"/>
    </source>
</evidence>
<dbReference type="InterPro" id="IPR001554">
    <property type="entry name" value="Glyco_hydro_14"/>
</dbReference>
<organism evidence="7 8">
    <name type="scientific">Quercus lobata</name>
    <name type="common">Valley oak</name>
    <dbReference type="NCBI Taxonomy" id="97700"/>
    <lineage>
        <taxon>Eukaryota</taxon>
        <taxon>Viridiplantae</taxon>
        <taxon>Streptophyta</taxon>
        <taxon>Embryophyta</taxon>
        <taxon>Tracheophyta</taxon>
        <taxon>Spermatophyta</taxon>
        <taxon>Magnoliopsida</taxon>
        <taxon>eudicotyledons</taxon>
        <taxon>Gunneridae</taxon>
        <taxon>Pentapetalae</taxon>
        <taxon>rosids</taxon>
        <taxon>fabids</taxon>
        <taxon>Fagales</taxon>
        <taxon>Fagaceae</taxon>
        <taxon>Quercus</taxon>
    </lineage>
</organism>
<accession>A0A7N2KV57</accession>
<feature type="active site" description="Proton donor" evidence="4">
    <location>
        <position position="269"/>
    </location>
</feature>
<keyword evidence="2 5" id="KW-0119">Carbohydrate metabolism</keyword>
<reference evidence="8" key="1">
    <citation type="journal article" date="2016" name="G3 (Bethesda)">
        <title>First Draft Assembly and Annotation of the Genome of a California Endemic Oak Quercus lobata Nee (Fagaceae).</title>
        <authorList>
            <person name="Sork V.L."/>
            <person name="Fitz-Gibbon S.T."/>
            <person name="Puiu D."/>
            <person name="Crepeau M."/>
            <person name="Gugger P.F."/>
            <person name="Sherman R."/>
            <person name="Stevens K."/>
            <person name="Langley C.H."/>
            <person name="Pellegrini M."/>
            <person name="Salzberg S.L."/>
        </authorList>
    </citation>
    <scope>NUCLEOTIDE SEQUENCE [LARGE SCALE GENOMIC DNA]</scope>
    <source>
        <strain evidence="8">cv. SW786</strain>
    </source>
</reference>
<feature type="compositionally biased region" description="Low complexity" evidence="6">
    <location>
        <begin position="1"/>
        <end position="36"/>
    </location>
</feature>
<dbReference type="Pfam" id="PF01373">
    <property type="entry name" value="Glyco_hydro_14"/>
    <property type="match status" value="1"/>
</dbReference>
<name>A0A7N2KV57_QUELO</name>
<dbReference type="EnsemblPlants" id="QL02p029339:mrna">
    <property type="protein sequence ID" value="QL02p029339:mrna"/>
    <property type="gene ID" value="QL02p029339"/>
</dbReference>
<evidence type="ECO:0000256" key="4">
    <source>
        <dbReference type="PIRSR" id="PIRSR601554-1"/>
    </source>
</evidence>
<evidence type="ECO:0000256" key="6">
    <source>
        <dbReference type="SAM" id="MobiDB-lite"/>
    </source>
</evidence>
<protein>
    <recommendedName>
        <fullName evidence="5">Beta-amylase</fullName>
        <ecNumber evidence="5">3.2.1.2</ecNumber>
    </recommendedName>
</protein>
<dbReference type="AlphaFoldDB" id="A0A7N2KV57"/>
<dbReference type="Gene3D" id="3.20.20.80">
    <property type="entry name" value="Glycosidases"/>
    <property type="match status" value="1"/>
</dbReference>
<keyword evidence="3 5" id="KW-0624">Polysaccharide degradation</keyword>
<dbReference type="PRINTS" id="PR00750">
    <property type="entry name" value="BETAAMYLASE"/>
</dbReference>
<proteinExistence type="inferred from homology"/>
<evidence type="ECO:0000313" key="8">
    <source>
        <dbReference type="Proteomes" id="UP000594261"/>
    </source>
</evidence>
<evidence type="ECO:0000256" key="1">
    <source>
        <dbReference type="ARBA" id="ARBA00005652"/>
    </source>
</evidence>
<evidence type="ECO:0000313" key="7">
    <source>
        <dbReference type="EnsemblPlants" id="QL02p029339:mrna"/>
    </source>
</evidence>
<evidence type="ECO:0000256" key="2">
    <source>
        <dbReference type="ARBA" id="ARBA00023277"/>
    </source>
</evidence>
<dbReference type="PANTHER" id="PTHR31352">
    <property type="entry name" value="BETA-AMYLASE 1, CHLOROPLASTIC"/>
    <property type="match status" value="1"/>
</dbReference>
<dbReference type="InParanoid" id="A0A7N2KV57"/>
<dbReference type="OrthoDB" id="1660156at2759"/>
<keyword evidence="5" id="KW-0326">Glycosidase</keyword>
<comment type="catalytic activity">
    <reaction evidence="5">
        <text>Hydrolysis of (1-&gt;4)-alpha-D-glucosidic linkages in polysaccharides so as to remove successive maltose units from the non-reducing ends of the chains.</text>
        <dbReference type="EC" id="3.2.1.2"/>
    </reaction>
</comment>
<dbReference type="PANTHER" id="PTHR31352:SF7">
    <property type="entry name" value="BETA-AMYLASE"/>
    <property type="match status" value="1"/>
</dbReference>
<evidence type="ECO:0000256" key="3">
    <source>
        <dbReference type="ARBA" id="ARBA00023326"/>
    </source>
</evidence>
<dbReference type="RefSeq" id="XP_030951798.1">
    <property type="nucleotide sequence ID" value="XM_031095938.1"/>
</dbReference>
<dbReference type="SUPFAM" id="SSF51445">
    <property type="entry name" value="(Trans)glycosidases"/>
    <property type="match status" value="1"/>
</dbReference>
<dbReference type="Gramene" id="QL02p029339:mrna">
    <property type="protein sequence ID" value="QL02p029339:mrna"/>
    <property type="gene ID" value="QL02p029339"/>
</dbReference>
<dbReference type="GO" id="GO:0000272">
    <property type="term" value="P:polysaccharide catabolic process"/>
    <property type="evidence" value="ECO:0007669"/>
    <property type="project" value="UniProtKB-KW"/>
</dbReference>
<feature type="active site" description="Proton acceptor" evidence="4">
    <location>
        <position position="470"/>
    </location>
</feature>
<reference evidence="7" key="2">
    <citation type="submission" date="2021-01" db="UniProtKB">
        <authorList>
            <consortium name="EnsemblPlants"/>
        </authorList>
    </citation>
    <scope>IDENTIFICATION</scope>
</reference>
<keyword evidence="8" id="KW-1185">Reference proteome</keyword>
<dbReference type="InterPro" id="IPR017853">
    <property type="entry name" value="GH"/>
</dbReference>
<comment type="similarity">
    <text evidence="1 5">Belongs to the glycosyl hydrolase 14 family.</text>
</comment>
<dbReference type="EC" id="3.2.1.2" evidence="5"/>
<dbReference type="Proteomes" id="UP000594261">
    <property type="component" value="Chromosome 2"/>
</dbReference>
<feature type="region of interest" description="Disordered" evidence="6">
    <location>
        <begin position="1"/>
        <end position="38"/>
    </location>
</feature>
<sequence length="561" mass="63133">MAIASPSTPSFSASFCCTRTESTRSPTRSPFSISFTRRLQPHPPLTRQLAISSRLNSSKPSGAGGSFSPDNGGGSEHIQYELYHELSSPQRRRLGAPVFVTLPVDSVSTGGQVRRLKVMAQSFKALSAAGVEGVVVEVWWGLVERDEPRVYNWQGYLDLVALAKRCGLKVRAVMAFHQCATGPDDPHWIPLPLWVLEAIDKDPDLVYSDRFGRRNMEYISLGCDILPVLRGRSPIQAYTDFMRNFRDTFRPFLGVVITGIQVGMGPAGELRYPSCPTQKLTWAWRSRELGEFQCYDKYMLASLNACAREIGMREWGDGGPIGAGNLMQNPEHTEFFRSNDGSWTRPYGQFFLEWYSGMLLLHGDRICREAETVFRGTEVNTSAKVAGIHWHYGTESHPSELTAGYYNTSTRDGYLPIARMFGRYGFAMCCTCFEMQDELERQMNPAGSPEGFLRQLLLAARVCDIPLEGENFATSLDDDSFQQVLKMSKFYSNGLEKPSFSFNFMRMDKNMFEYQNWVRFSRFVRQMSDANIFRANLSSGGDINLSSMLDATKVGLAFAYS</sequence>
<keyword evidence="5" id="KW-0378">Hydrolase</keyword>
<gene>
    <name evidence="7" type="primary">LOC115975234</name>
</gene>
<dbReference type="GO" id="GO:0016161">
    <property type="term" value="F:beta-amylase activity"/>
    <property type="evidence" value="ECO:0007669"/>
    <property type="project" value="UniProtKB-EC"/>
</dbReference>